<keyword evidence="5" id="KW-0805">Transcription regulation</keyword>
<dbReference type="PANTHER" id="PTHR46481:SF10">
    <property type="entry name" value="ZINC FINGER BED DOMAIN-CONTAINING PROTEIN 39"/>
    <property type="match status" value="1"/>
</dbReference>
<evidence type="ECO:0000256" key="9">
    <source>
        <dbReference type="PROSITE-ProRule" id="PRU00027"/>
    </source>
</evidence>
<keyword evidence="3 9" id="KW-0863">Zinc-finger</keyword>
<dbReference type="InterPro" id="IPR012337">
    <property type="entry name" value="RNaseH-like_sf"/>
</dbReference>
<feature type="compositionally biased region" description="Basic and acidic residues" evidence="10">
    <location>
        <begin position="57"/>
        <end position="70"/>
    </location>
</feature>
<dbReference type="Pfam" id="PF02892">
    <property type="entry name" value="zf-BED"/>
    <property type="match status" value="1"/>
</dbReference>
<reference evidence="12 13" key="1">
    <citation type="submission" date="2022-01" db="EMBL/GenBank/DDBJ databases">
        <title>A high-quality chromosome-level genome assembly of rohu carp, Labeo rohita.</title>
        <authorList>
            <person name="Arick M.A. II"/>
            <person name="Hsu C.-Y."/>
            <person name="Magbanua Z."/>
            <person name="Pechanova O."/>
            <person name="Grover C."/>
            <person name="Miller E."/>
            <person name="Thrash A."/>
            <person name="Ezzel L."/>
            <person name="Alam S."/>
            <person name="Benzie J."/>
            <person name="Hamilton M."/>
            <person name="Karsi A."/>
            <person name="Lawrence M.L."/>
            <person name="Peterson D.G."/>
        </authorList>
    </citation>
    <scope>NUCLEOTIDE SEQUENCE [LARGE SCALE GENOMIC DNA]</scope>
    <source>
        <strain evidence="13">BAU-BD-2019</strain>
        <tissue evidence="12">Blood</tissue>
    </source>
</reference>
<comment type="subcellular location">
    <subcellularLocation>
        <location evidence="1">Nucleus</location>
    </subcellularLocation>
</comment>
<proteinExistence type="predicted"/>
<evidence type="ECO:0000256" key="8">
    <source>
        <dbReference type="ARBA" id="ARBA00023242"/>
    </source>
</evidence>
<gene>
    <name evidence="12" type="ORF">H4Q32_028686</name>
</gene>
<dbReference type="SUPFAM" id="SSF57667">
    <property type="entry name" value="beta-beta-alpha zinc fingers"/>
    <property type="match status" value="1"/>
</dbReference>
<keyword evidence="6" id="KW-0238">DNA-binding</keyword>
<dbReference type="SMART" id="SM00614">
    <property type="entry name" value="ZnF_BED"/>
    <property type="match status" value="1"/>
</dbReference>
<evidence type="ECO:0000256" key="6">
    <source>
        <dbReference type="ARBA" id="ARBA00023125"/>
    </source>
</evidence>
<accession>A0ABQ8L5X0</accession>
<keyword evidence="8" id="KW-0539">Nucleus</keyword>
<evidence type="ECO:0000256" key="4">
    <source>
        <dbReference type="ARBA" id="ARBA00022833"/>
    </source>
</evidence>
<dbReference type="InterPro" id="IPR003656">
    <property type="entry name" value="Znf_BED"/>
</dbReference>
<evidence type="ECO:0000259" key="11">
    <source>
        <dbReference type="PROSITE" id="PS50808"/>
    </source>
</evidence>
<dbReference type="EMBL" id="JACTAM010001896">
    <property type="protein sequence ID" value="KAI2646115.1"/>
    <property type="molecule type" value="Genomic_DNA"/>
</dbReference>
<protein>
    <submittedName>
        <fullName evidence="12">Zinc finger BED domain-containing protein 4</fullName>
    </submittedName>
</protein>
<keyword evidence="7" id="KW-0804">Transcription</keyword>
<keyword evidence="4" id="KW-0862">Zinc</keyword>
<dbReference type="InterPro" id="IPR052035">
    <property type="entry name" value="ZnF_BED_domain_contain"/>
</dbReference>
<feature type="region of interest" description="Disordered" evidence="10">
    <location>
        <begin position="437"/>
        <end position="463"/>
    </location>
</feature>
<organism evidence="12 13">
    <name type="scientific">Labeo rohita</name>
    <name type="common">Indian major carp</name>
    <name type="synonym">Cyprinus rohita</name>
    <dbReference type="NCBI Taxonomy" id="84645"/>
    <lineage>
        <taxon>Eukaryota</taxon>
        <taxon>Metazoa</taxon>
        <taxon>Chordata</taxon>
        <taxon>Craniata</taxon>
        <taxon>Vertebrata</taxon>
        <taxon>Euteleostomi</taxon>
        <taxon>Actinopterygii</taxon>
        <taxon>Neopterygii</taxon>
        <taxon>Teleostei</taxon>
        <taxon>Ostariophysi</taxon>
        <taxon>Cypriniformes</taxon>
        <taxon>Cyprinidae</taxon>
        <taxon>Labeoninae</taxon>
        <taxon>Labeonini</taxon>
        <taxon>Labeo</taxon>
    </lineage>
</organism>
<dbReference type="Proteomes" id="UP000830375">
    <property type="component" value="Unassembled WGS sequence"/>
</dbReference>
<evidence type="ECO:0000256" key="3">
    <source>
        <dbReference type="ARBA" id="ARBA00022771"/>
    </source>
</evidence>
<comment type="caution">
    <text evidence="12">The sequence shown here is derived from an EMBL/GenBank/DDBJ whole genome shotgun (WGS) entry which is preliminary data.</text>
</comment>
<feature type="domain" description="BED-type" evidence="11">
    <location>
        <begin position="5"/>
        <end position="61"/>
    </location>
</feature>
<feature type="region of interest" description="Disordered" evidence="10">
    <location>
        <begin position="57"/>
        <end position="81"/>
    </location>
</feature>
<evidence type="ECO:0000256" key="1">
    <source>
        <dbReference type="ARBA" id="ARBA00004123"/>
    </source>
</evidence>
<evidence type="ECO:0000313" key="12">
    <source>
        <dbReference type="EMBL" id="KAI2646115.1"/>
    </source>
</evidence>
<sequence>MAKALKKVPVWEYFTEVSPGKAQCNICDKIISMGASTSTSKNTTNMWSHLKHIHPEVSEEAKKKRDKKDPSQPSVSQLFEHKTGWKDTDPRSLKIDAAIIEMIAIDNQPFSVVSDVGFKRLMSLMEPRYKAPFMAFTTDRWSGATESLMSLTGHFISEDWSRRQVVLNVKPMIGSHSASYIQETFLNMLGDWDIATERVVLVLRDGGANMVKGMRLAELPDLSCTARTLQLIVNEGLSSQRAVLDIIAILKSCATHFGHSVLAKQRLRAIQEEVGVPVHNIIQAVPTRWNSTLHMLQRMYEQRRALNVYAGEHGHISCLSATQWDIVCNLIDTLAPIEEVTMEMSNSETSAACIIPSVSVLKLMLREEGPSSAGIKTLRKTMLDSLTRRFSKAEETKILVLATLLDPRYKARAFASEETLEKGKKWLKDEAEEFAKLRDDDPCPPLEGPEQDEGLDPETKKQKIHQPTLVDTLYARVLGATAVSHEMYSFETEPECYLSEPVIERSDMPLQWWQNNETRFKTLAHLAKKFLCPPPSTVPSERVFSEVGMLYEARRSRLTGHHAHQLCFLHYNLRLLNFEY</sequence>
<dbReference type="InterPro" id="IPR036236">
    <property type="entry name" value="Znf_C2H2_sf"/>
</dbReference>
<name>A0ABQ8L5X0_LABRO</name>
<evidence type="ECO:0000256" key="5">
    <source>
        <dbReference type="ARBA" id="ARBA00023015"/>
    </source>
</evidence>
<evidence type="ECO:0000256" key="2">
    <source>
        <dbReference type="ARBA" id="ARBA00022723"/>
    </source>
</evidence>
<dbReference type="SUPFAM" id="SSF140996">
    <property type="entry name" value="Hermes dimerisation domain"/>
    <property type="match status" value="1"/>
</dbReference>
<evidence type="ECO:0000256" key="7">
    <source>
        <dbReference type="ARBA" id="ARBA00023163"/>
    </source>
</evidence>
<dbReference type="Pfam" id="PF05699">
    <property type="entry name" value="Dimer_Tnp_hAT"/>
    <property type="match status" value="1"/>
</dbReference>
<evidence type="ECO:0000256" key="10">
    <source>
        <dbReference type="SAM" id="MobiDB-lite"/>
    </source>
</evidence>
<dbReference type="SUPFAM" id="SSF53098">
    <property type="entry name" value="Ribonuclease H-like"/>
    <property type="match status" value="1"/>
</dbReference>
<dbReference type="PROSITE" id="PS50808">
    <property type="entry name" value="ZF_BED"/>
    <property type="match status" value="1"/>
</dbReference>
<keyword evidence="13" id="KW-1185">Reference proteome</keyword>
<dbReference type="PANTHER" id="PTHR46481">
    <property type="entry name" value="ZINC FINGER BED DOMAIN-CONTAINING PROTEIN 4"/>
    <property type="match status" value="1"/>
</dbReference>
<evidence type="ECO:0000313" key="13">
    <source>
        <dbReference type="Proteomes" id="UP000830375"/>
    </source>
</evidence>
<dbReference type="InterPro" id="IPR008906">
    <property type="entry name" value="HATC_C_dom"/>
</dbReference>
<keyword evidence="2" id="KW-0479">Metal-binding</keyword>